<dbReference type="PANTHER" id="PTHR43690:SF18">
    <property type="entry name" value="INSULIN-DEGRADING ENZYME-RELATED"/>
    <property type="match status" value="1"/>
</dbReference>
<dbReference type="SUPFAM" id="SSF63411">
    <property type="entry name" value="LuxS/MPP-like metallohydrolase"/>
    <property type="match status" value="3"/>
</dbReference>
<dbReference type="Pfam" id="PF16187">
    <property type="entry name" value="Peptidase_M16_M"/>
    <property type="match status" value="1"/>
</dbReference>
<keyword evidence="14" id="KW-1185">Reference proteome</keyword>
<dbReference type="GO" id="GO:0008237">
    <property type="term" value="F:metallopeptidase activity"/>
    <property type="evidence" value="ECO:0007669"/>
    <property type="project" value="UniProtKB-KW"/>
</dbReference>
<keyword evidence="7" id="KW-0482">Metalloprotease</keyword>
<dbReference type="InterPro" id="IPR054734">
    <property type="entry name" value="PqqF-like_C_4"/>
</dbReference>
<keyword evidence="4" id="KW-0479">Metal-binding</keyword>
<keyword evidence="6" id="KW-0862">Zinc</keyword>
<evidence type="ECO:0000313" key="12">
    <source>
        <dbReference type="EMBL" id="KAL2602981.1"/>
    </source>
</evidence>
<dbReference type="InterPro" id="IPR011249">
    <property type="entry name" value="Metalloenz_LuxS/M16"/>
</dbReference>
<evidence type="ECO:0000256" key="4">
    <source>
        <dbReference type="ARBA" id="ARBA00022723"/>
    </source>
</evidence>
<evidence type="ECO:0000256" key="6">
    <source>
        <dbReference type="ARBA" id="ARBA00022833"/>
    </source>
</evidence>
<dbReference type="PANTHER" id="PTHR43690">
    <property type="entry name" value="NARDILYSIN"/>
    <property type="match status" value="1"/>
</dbReference>
<comment type="similarity">
    <text evidence="2">Belongs to the peptidase M16 family.</text>
</comment>
<dbReference type="InterPro" id="IPR050626">
    <property type="entry name" value="Peptidase_M16"/>
</dbReference>
<evidence type="ECO:0000259" key="9">
    <source>
        <dbReference type="Pfam" id="PF05193"/>
    </source>
</evidence>
<dbReference type="FunFam" id="3.30.830.10:FF:000003">
    <property type="entry name" value="Insulin-degrading enzyme"/>
    <property type="match status" value="1"/>
</dbReference>
<evidence type="ECO:0000259" key="11">
    <source>
        <dbReference type="Pfam" id="PF22456"/>
    </source>
</evidence>
<evidence type="ECO:0000256" key="1">
    <source>
        <dbReference type="ARBA" id="ARBA00001947"/>
    </source>
</evidence>
<dbReference type="InterPro" id="IPR032632">
    <property type="entry name" value="Peptidase_M16_M"/>
</dbReference>
<evidence type="ECO:0000256" key="7">
    <source>
        <dbReference type="ARBA" id="ARBA00023049"/>
    </source>
</evidence>
<feature type="domain" description="Coenzyme PQQ synthesis protein F-like C-terminal lobe" evidence="11">
    <location>
        <begin position="558"/>
        <end position="657"/>
    </location>
</feature>
<evidence type="ECO:0000313" key="13">
    <source>
        <dbReference type="EMBL" id="KAL2603033.1"/>
    </source>
</evidence>
<evidence type="ECO:0000259" key="10">
    <source>
        <dbReference type="Pfam" id="PF16187"/>
    </source>
</evidence>
<dbReference type="InterPro" id="IPR007863">
    <property type="entry name" value="Peptidase_M16_C"/>
</dbReference>
<feature type="domain" description="Peptidase M16 C-terminal" evidence="9">
    <location>
        <begin position="1"/>
        <end position="163"/>
    </location>
</feature>
<comment type="cofactor">
    <cofactor evidence="1">
        <name>Zn(2+)</name>
        <dbReference type="ChEBI" id="CHEBI:29105"/>
    </cofactor>
</comment>
<dbReference type="Pfam" id="PF22456">
    <property type="entry name" value="PqqF-like_C_4"/>
    <property type="match status" value="1"/>
</dbReference>
<dbReference type="FunFam" id="3.30.830.10:FF:000005">
    <property type="entry name" value="nardilysin isoform X1"/>
    <property type="match status" value="1"/>
</dbReference>
<evidence type="ECO:0008006" key="15">
    <source>
        <dbReference type="Google" id="ProtNLM"/>
    </source>
</evidence>
<evidence type="ECO:0000256" key="3">
    <source>
        <dbReference type="ARBA" id="ARBA00022670"/>
    </source>
</evidence>
<gene>
    <name evidence="12" type="ORF">R1flu_013149</name>
    <name evidence="13" type="ORF">R1flu_022426</name>
</gene>
<feature type="region of interest" description="Disordered" evidence="8">
    <location>
        <begin position="777"/>
        <end position="801"/>
    </location>
</feature>
<evidence type="ECO:0000256" key="5">
    <source>
        <dbReference type="ARBA" id="ARBA00022801"/>
    </source>
</evidence>
<keyword evidence="5" id="KW-0378">Hydrolase</keyword>
<dbReference type="FunFam" id="3.30.830.10:FF:000028">
    <property type="entry name" value="Insulin-degrading enzyme-like 1 peroxisomal"/>
    <property type="match status" value="1"/>
</dbReference>
<sequence length="924" mass="104592">MCLALYGKEELDALQAMAKEKFSSVRNLNHEVVHFRGQPCTPEHLQIIVKAIPITEGHSLRFSWPVLPSLLHYKEAPLHYTSHLLEHEGKGSVLALLRELGWAKGLAAGESSSLHFAFLNVEVDLTDAGEEHVEEIIGLIFQYLSILRGEDGVHSWIFDELKAVADMQFHFQDKYSPFSYTSELAANMRIFPPEDWLAGNLPRVFDQQIISQAMEPLTPERVRIFVYSKKYTDVATEVEPWYGTQYNCEKIESSLLSKWKSSEVDPRLHLPAPNEFIPRDFSILNDADSSLNVPCVLKNSKMSRLWYKPDTKFLTPKAQLELLFICPVAYTSPEAVLLASIFSDLVNDYLSAYTYSAQVAGLSYGFSSPDDGFSLSVSGYNDKMMNLAKKIVAAIVNFEVKEDRFSIMKENIQKSLINRRFEQPLDQAAYNGFYLMIYKNVHFTEMLEVLPTLTAETLQQFIPQLFNRVFLECFISGNVTSAQAEDFLQHVEDSLSNGVKSKPAFSSHLKEKRTIRLEDGANFTYPTTGRNPEDENSGLYLSLQLGPDETQLNVLSELLRYMMNKECFHQLRTIEQLGYVVDLQSEYLYGIRSLDFYIQSTVKDPESLEARVEAFLEQYQETLEKMSREDFETNLESYIKLKLEKHKNIWEEIGELWGEIRNGTLKFTRGKMEASAARNIKKQEVVEFYSTYVLQDAPRRRKLSCQVYGNKHLDAYKVMKGEEAHDSTSLLVSDASQVEPESKTNPEPMGEAITATPPKVPEEILDSQADGGRAVNLTKDSGPVSNSHTGVEHEGIPSNDTDVFTTNELVAAHIKEEAKEAQERDGNVIQPTSGLEKKFQHEVSDGEESLGAIESNVSVKEVNAPKATEGNDGQKEAKSKRRRQLIDDMDAFKRSQSLYGSLWGGMHHHHTILQLASSVQPKEV</sequence>
<name>A0ABD1XDW7_9MARC</name>
<dbReference type="EMBL" id="JBHFFA010000152">
    <property type="protein sequence ID" value="KAL2602981.1"/>
    <property type="molecule type" value="Genomic_DNA"/>
</dbReference>
<dbReference type="GO" id="GO:0006508">
    <property type="term" value="P:proteolysis"/>
    <property type="evidence" value="ECO:0007669"/>
    <property type="project" value="UniProtKB-KW"/>
</dbReference>
<keyword evidence="3" id="KW-0645">Protease</keyword>
<dbReference type="Gene3D" id="3.30.830.10">
    <property type="entry name" value="Metalloenzyme, LuxS/M16 peptidase-like"/>
    <property type="match status" value="3"/>
</dbReference>
<comment type="caution">
    <text evidence="13">The sequence shown here is derived from an EMBL/GenBank/DDBJ whole genome shotgun (WGS) entry which is preliminary data.</text>
</comment>
<feature type="domain" description="Peptidase M16 middle/third" evidence="10">
    <location>
        <begin position="169"/>
        <end position="448"/>
    </location>
</feature>
<proteinExistence type="inferred from homology"/>
<evidence type="ECO:0000256" key="8">
    <source>
        <dbReference type="SAM" id="MobiDB-lite"/>
    </source>
</evidence>
<feature type="region of interest" description="Disordered" evidence="8">
    <location>
        <begin position="735"/>
        <end position="755"/>
    </location>
</feature>
<accession>A0ABD1XDW7</accession>
<reference evidence="13 14" key="1">
    <citation type="submission" date="2024-09" db="EMBL/GenBank/DDBJ databases">
        <title>Chromosome-scale assembly of Riccia fluitans.</title>
        <authorList>
            <person name="Paukszto L."/>
            <person name="Sawicki J."/>
            <person name="Karawczyk K."/>
            <person name="Piernik-Szablinska J."/>
            <person name="Szczecinska M."/>
            <person name="Mazdziarz M."/>
        </authorList>
    </citation>
    <scope>NUCLEOTIDE SEQUENCE [LARGE SCALE GENOMIC DNA]</scope>
    <source>
        <strain evidence="13">Rf_01</strain>
        <tissue evidence="13">Aerial parts of the thallus</tissue>
    </source>
</reference>
<protein>
    <recommendedName>
        <fullName evidence="15">Insulin-degrading enzyme-like 1, peroxisomal</fullName>
    </recommendedName>
</protein>
<organism evidence="13 14">
    <name type="scientific">Riccia fluitans</name>
    <dbReference type="NCBI Taxonomy" id="41844"/>
    <lineage>
        <taxon>Eukaryota</taxon>
        <taxon>Viridiplantae</taxon>
        <taxon>Streptophyta</taxon>
        <taxon>Embryophyta</taxon>
        <taxon>Marchantiophyta</taxon>
        <taxon>Marchantiopsida</taxon>
        <taxon>Marchantiidae</taxon>
        <taxon>Marchantiales</taxon>
        <taxon>Ricciaceae</taxon>
        <taxon>Riccia</taxon>
    </lineage>
</organism>
<feature type="region of interest" description="Disordered" evidence="8">
    <location>
        <begin position="861"/>
        <end position="883"/>
    </location>
</feature>
<dbReference type="EMBL" id="JBHFFA010000106">
    <property type="protein sequence ID" value="KAL2603033.1"/>
    <property type="molecule type" value="Genomic_DNA"/>
</dbReference>
<evidence type="ECO:0000256" key="2">
    <source>
        <dbReference type="ARBA" id="ARBA00007261"/>
    </source>
</evidence>
<dbReference type="AlphaFoldDB" id="A0ABD1XDW7"/>
<dbReference type="Pfam" id="PF05193">
    <property type="entry name" value="Peptidase_M16_C"/>
    <property type="match status" value="1"/>
</dbReference>
<dbReference type="Proteomes" id="UP001605036">
    <property type="component" value="Unassembled WGS sequence"/>
</dbReference>
<dbReference type="GO" id="GO:0046872">
    <property type="term" value="F:metal ion binding"/>
    <property type="evidence" value="ECO:0007669"/>
    <property type="project" value="UniProtKB-KW"/>
</dbReference>
<evidence type="ECO:0000313" key="14">
    <source>
        <dbReference type="Proteomes" id="UP001605036"/>
    </source>
</evidence>